<comment type="caution">
    <text evidence="1">The sequence shown here is derived from an EMBL/GenBank/DDBJ whole genome shotgun (WGS) entry which is preliminary data.</text>
</comment>
<dbReference type="EMBL" id="PFSC01000016">
    <property type="protein sequence ID" value="PJC34011.1"/>
    <property type="molecule type" value="Genomic_DNA"/>
</dbReference>
<protein>
    <submittedName>
        <fullName evidence="1">Uncharacterized protein</fullName>
    </submittedName>
</protein>
<accession>A0A2M8F435</accession>
<sequence length="169" mass="19231">MDNILKSIENSLQNKNWYSALVLSLILPDVCAKLEGNGKSSSVRYPEWFNTYLGKKYNGFLSGNDCYSLRCAFLHEGSSNIETQKAKDVLDHFVFVANGAHCNRFSNCYFGDPKYDGKDFLQLSVNNFCQDMIEATKQWLNDRSINKNLSDMLEIHESGFSICNAIKIQ</sequence>
<gene>
    <name evidence="1" type="ORF">CO051_00585</name>
</gene>
<reference evidence="2" key="1">
    <citation type="submission" date="2017-09" db="EMBL/GenBank/DDBJ databases">
        <title>Depth-based differentiation of microbial function through sediment-hosted aquifers and enrichment of novel symbionts in the deep terrestrial subsurface.</title>
        <authorList>
            <person name="Probst A.J."/>
            <person name="Ladd B."/>
            <person name="Jarett J.K."/>
            <person name="Geller-Mcgrath D.E."/>
            <person name="Sieber C.M.K."/>
            <person name="Emerson J.B."/>
            <person name="Anantharaman K."/>
            <person name="Thomas B.C."/>
            <person name="Malmstrom R."/>
            <person name="Stieglmeier M."/>
            <person name="Klingl A."/>
            <person name="Woyke T."/>
            <person name="Ryan C.M."/>
            <person name="Banfield J.F."/>
        </authorList>
    </citation>
    <scope>NUCLEOTIDE SEQUENCE [LARGE SCALE GENOMIC DNA]</scope>
</reference>
<evidence type="ECO:0000313" key="1">
    <source>
        <dbReference type="EMBL" id="PJC34011.1"/>
    </source>
</evidence>
<evidence type="ECO:0000313" key="2">
    <source>
        <dbReference type="Proteomes" id="UP000231383"/>
    </source>
</evidence>
<dbReference type="AlphaFoldDB" id="A0A2M8F435"/>
<organism evidence="1 2">
    <name type="scientific">Candidatus Roizmanbacteria bacterium CG_4_9_14_0_2_um_filter_39_13</name>
    <dbReference type="NCBI Taxonomy" id="1974839"/>
    <lineage>
        <taxon>Bacteria</taxon>
        <taxon>Candidatus Roizmaniibacteriota</taxon>
    </lineage>
</organism>
<dbReference type="Proteomes" id="UP000231383">
    <property type="component" value="Unassembled WGS sequence"/>
</dbReference>
<proteinExistence type="predicted"/>
<name>A0A2M8F435_9BACT</name>